<feature type="compositionally biased region" description="Basic and acidic residues" evidence="1">
    <location>
        <begin position="101"/>
        <end position="123"/>
    </location>
</feature>
<dbReference type="Proteomes" id="UP001151760">
    <property type="component" value="Unassembled WGS sequence"/>
</dbReference>
<proteinExistence type="predicted"/>
<sequence length="157" mass="17766">MFNLHSSQSLRASCQKDLKKGAVLHSIVDPLALLLTPLLQHVPFIILTSSPQPTAQSPNVACGHYDLDCTNILIDCPKAVSHQPKQEQLRTSSNLKRTHATVHDGHIVTEPIQRESSEEKDMLRGSVKNPRRKMDSQYFKDKALLMEDKEERRCVRC</sequence>
<evidence type="ECO:0000256" key="1">
    <source>
        <dbReference type="SAM" id="MobiDB-lite"/>
    </source>
</evidence>
<feature type="region of interest" description="Disordered" evidence="1">
    <location>
        <begin position="83"/>
        <end position="134"/>
    </location>
</feature>
<evidence type="ECO:0000313" key="2">
    <source>
        <dbReference type="EMBL" id="GJT10836.1"/>
    </source>
</evidence>
<gene>
    <name evidence="2" type="ORF">Tco_0857878</name>
</gene>
<organism evidence="2 3">
    <name type="scientific">Tanacetum coccineum</name>
    <dbReference type="NCBI Taxonomy" id="301880"/>
    <lineage>
        <taxon>Eukaryota</taxon>
        <taxon>Viridiplantae</taxon>
        <taxon>Streptophyta</taxon>
        <taxon>Embryophyta</taxon>
        <taxon>Tracheophyta</taxon>
        <taxon>Spermatophyta</taxon>
        <taxon>Magnoliopsida</taxon>
        <taxon>eudicotyledons</taxon>
        <taxon>Gunneridae</taxon>
        <taxon>Pentapetalae</taxon>
        <taxon>asterids</taxon>
        <taxon>campanulids</taxon>
        <taxon>Asterales</taxon>
        <taxon>Asteraceae</taxon>
        <taxon>Asteroideae</taxon>
        <taxon>Anthemideae</taxon>
        <taxon>Anthemidinae</taxon>
        <taxon>Tanacetum</taxon>
    </lineage>
</organism>
<comment type="caution">
    <text evidence="2">The sequence shown here is derived from an EMBL/GenBank/DDBJ whole genome shotgun (WGS) entry which is preliminary data.</text>
</comment>
<dbReference type="EMBL" id="BQNB010013019">
    <property type="protein sequence ID" value="GJT10836.1"/>
    <property type="molecule type" value="Genomic_DNA"/>
</dbReference>
<keyword evidence="3" id="KW-1185">Reference proteome</keyword>
<name>A0ABQ5B7G9_9ASTR</name>
<reference evidence="2" key="2">
    <citation type="submission" date="2022-01" db="EMBL/GenBank/DDBJ databases">
        <authorList>
            <person name="Yamashiro T."/>
            <person name="Shiraishi A."/>
            <person name="Satake H."/>
            <person name="Nakayama K."/>
        </authorList>
    </citation>
    <scope>NUCLEOTIDE SEQUENCE</scope>
</reference>
<protein>
    <submittedName>
        <fullName evidence="2">Uncharacterized protein</fullName>
    </submittedName>
</protein>
<accession>A0ABQ5B7G9</accession>
<evidence type="ECO:0000313" key="3">
    <source>
        <dbReference type="Proteomes" id="UP001151760"/>
    </source>
</evidence>
<reference evidence="2" key="1">
    <citation type="journal article" date="2022" name="Int. J. Mol. Sci.">
        <title>Draft Genome of Tanacetum Coccineum: Genomic Comparison of Closely Related Tanacetum-Family Plants.</title>
        <authorList>
            <person name="Yamashiro T."/>
            <person name="Shiraishi A."/>
            <person name="Nakayama K."/>
            <person name="Satake H."/>
        </authorList>
    </citation>
    <scope>NUCLEOTIDE SEQUENCE</scope>
</reference>